<feature type="repeat" description="WD" evidence="3">
    <location>
        <begin position="1069"/>
        <end position="1101"/>
    </location>
</feature>
<feature type="domain" description="Nephrocystin 3-like N-terminal" evidence="5">
    <location>
        <begin position="261"/>
        <end position="420"/>
    </location>
</feature>
<evidence type="ECO:0000313" key="7">
    <source>
        <dbReference type="Proteomes" id="UP001050691"/>
    </source>
</evidence>
<name>A0AAV5AGQ3_9AGAM</name>
<sequence>MSSFPGPSPKTRKTKLSRLRDIFGRKPSHPSFSHSSARDSINNALNDNTPGFQDDNSIMSKVQTDFITPLVLPTSHPSPEPSNYEPKSSNKFKKGLGVAWNALETALRILEKSADAFPPLKSCVGGLVALLDLGEAVAENDEEYEKLATELTSIVEILTPHVHILAEQGVSDSIARIVESINIESTYIKEQQDRNRMVRTTTAFQDQGDVIQRYRRIDSLFRQLQEGLLKDMSPVYDARYDSTFSTTINRRGCTVETREKVLNDLKDWVGDSKRAKICWMNGMAGTGKSTISYTLCQWLKKNSLLGGNYFCSRSSALCRNVDNIVPTLAHQLAQYSHSFRSKLCIVLEKEPGACKLNIEQQFKKLIQMPLEEMKTAMPDNVIIVIDALDECDDGSAFRLFLDTFLTLSINLPIKFFITSRPEPAIRDKMLASHHSDSLYLHDIEESIVAADIRKYFTEALGSMFPAPSSDGMEQLVKSAGKLFIYAVTIVRYICPGDSDVDHAARLQTVLGTVSGSTKQYHDLDELYTNILSTAINPPKRREEDEIEDILLILKTVVCAKEPMTSQTLASLLGRTEKRVRLSLQPLQSVLHTQDSAETTIAPFHTSFPDFLFDERRSKQFHCETTSHNEHLTKCCFRLMKEQLKFNICKLESSFVWDENVPDLPERIKSSISPALSYTCRYWCEYLLQGDFTDAVHEGLDEFLRNRLLFWMEVVNLHRCILKGYNGLIDIKRRYYWERKDQYSDTIEQLADAAEFIDTLLERFTSFIRSTPHIYISGLAFCPKTSSVYKNYRGHARGLIELKRTEVKYLKNLERAGLVLSVAFSPDGTRIVSASDDRSIRVWDALTGDIVAGPFNGHTGLVLSVGFSPDGTRIVSGSHDGGIRVWDALTGDIVAGPFNGHTGLVLSVGFSPDGTRIVSGCDDRSIRVWDALTGDIVAGPFNGHTDWVRSVGFSPDGTRIVSGSHDGSIRVWDALTGDIVAGPFNGHTDWVRSVGFSPDGTRIMSGSHDGSIRVCDALTGDIVAGPFNGHTDLVLSVGFSPDGTRIVSGCDDGSIRVWDALTGDIVAGPFKGHTGRVHSVGFSPDGTRIVSGSHDENIRVWDAHAGLFMRHMKAGSSSLLSHSLFSHSELRNFSVDQYIFKEGWITAGDALLFVPRRFRTQLLFAGNILAIGPDGVASINDSIIFDLSKPFIGETWSQCYR</sequence>
<feature type="repeat" description="WD" evidence="3">
    <location>
        <begin position="1026"/>
        <end position="1067"/>
    </location>
</feature>
<protein>
    <recommendedName>
        <fullName evidence="5">Nephrocystin 3-like N-terminal domain-containing protein</fullName>
    </recommendedName>
</protein>
<dbReference type="EMBL" id="BPWL01000007">
    <property type="protein sequence ID" value="GJJ12146.1"/>
    <property type="molecule type" value="Genomic_DNA"/>
</dbReference>
<keyword evidence="2" id="KW-0677">Repeat</keyword>
<feature type="repeat" description="WD" evidence="3">
    <location>
        <begin position="897"/>
        <end position="938"/>
    </location>
</feature>
<feature type="repeat" description="WD" evidence="3">
    <location>
        <begin position="940"/>
        <end position="981"/>
    </location>
</feature>
<evidence type="ECO:0000313" key="6">
    <source>
        <dbReference type="EMBL" id="GJJ12146.1"/>
    </source>
</evidence>
<feature type="region of interest" description="Disordered" evidence="4">
    <location>
        <begin position="1"/>
        <end position="50"/>
    </location>
</feature>
<dbReference type="SUPFAM" id="SSF52540">
    <property type="entry name" value="P-loop containing nucleoside triphosphate hydrolases"/>
    <property type="match status" value="1"/>
</dbReference>
<dbReference type="InterPro" id="IPR036322">
    <property type="entry name" value="WD40_repeat_dom_sf"/>
</dbReference>
<dbReference type="Pfam" id="PF00400">
    <property type="entry name" value="WD40"/>
    <property type="match status" value="7"/>
</dbReference>
<dbReference type="InterPro" id="IPR027417">
    <property type="entry name" value="P-loop_NTPase"/>
</dbReference>
<dbReference type="PRINTS" id="PR00320">
    <property type="entry name" value="GPROTEINBRPT"/>
</dbReference>
<dbReference type="InterPro" id="IPR015943">
    <property type="entry name" value="WD40/YVTN_repeat-like_dom_sf"/>
</dbReference>
<dbReference type="Gene3D" id="3.40.50.300">
    <property type="entry name" value="P-loop containing nucleotide triphosphate hydrolases"/>
    <property type="match status" value="1"/>
</dbReference>
<dbReference type="GO" id="GO:1990234">
    <property type="term" value="C:transferase complex"/>
    <property type="evidence" value="ECO:0007669"/>
    <property type="project" value="UniProtKB-ARBA"/>
</dbReference>
<organism evidence="6 7">
    <name type="scientific">Clathrus columnatus</name>
    <dbReference type="NCBI Taxonomy" id="1419009"/>
    <lineage>
        <taxon>Eukaryota</taxon>
        <taxon>Fungi</taxon>
        <taxon>Dikarya</taxon>
        <taxon>Basidiomycota</taxon>
        <taxon>Agaricomycotina</taxon>
        <taxon>Agaricomycetes</taxon>
        <taxon>Phallomycetidae</taxon>
        <taxon>Phallales</taxon>
        <taxon>Clathraceae</taxon>
        <taxon>Clathrus</taxon>
    </lineage>
</organism>
<evidence type="ECO:0000259" key="5">
    <source>
        <dbReference type="Pfam" id="PF24883"/>
    </source>
</evidence>
<dbReference type="PANTHER" id="PTHR22847">
    <property type="entry name" value="WD40 REPEAT PROTEIN"/>
    <property type="match status" value="1"/>
</dbReference>
<proteinExistence type="predicted"/>
<dbReference type="Pfam" id="PF24883">
    <property type="entry name" value="NPHP3_N"/>
    <property type="match status" value="1"/>
</dbReference>
<dbReference type="Gene3D" id="2.130.10.10">
    <property type="entry name" value="YVTN repeat-like/Quinoprotein amine dehydrogenase"/>
    <property type="match status" value="2"/>
</dbReference>
<feature type="compositionally biased region" description="Polar residues" evidence="4">
    <location>
        <begin position="30"/>
        <end position="50"/>
    </location>
</feature>
<dbReference type="AlphaFoldDB" id="A0AAV5AGQ3"/>
<dbReference type="PANTHER" id="PTHR22847:SF637">
    <property type="entry name" value="WD REPEAT DOMAIN 5B"/>
    <property type="match status" value="1"/>
</dbReference>
<feature type="repeat" description="WD" evidence="3">
    <location>
        <begin position="818"/>
        <end position="852"/>
    </location>
</feature>
<dbReference type="PROSITE" id="PS50294">
    <property type="entry name" value="WD_REPEATS_REGION"/>
    <property type="match status" value="7"/>
</dbReference>
<dbReference type="SMART" id="SM00320">
    <property type="entry name" value="WD40"/>
    <property type="match status" value="7"/>
</dbReference>
<dbReference type="GO" id="GO:0005634">
    <property type="term" value="C:nucleus"/>
    <property type="evidence" value="ECO:0007669"/>
    <property type="project" value="TreeGrafter"/>
</dbReference>
<accession>A0AAV5AGQ3</accession>
<comment type="caution">
    <text evidence="6">The sequence shown here is derived from an EMBL/GenBank/DDBJ whole genome shotgun (WGS) entry which is preliminary data.</text>
</comment>
<evidence type="ECO:0000256" key="4">
    <source>
        <dbReference type="SAM" id="MobiDB-lite"/>
    </source>
</evidence>
<feature type="repeat" description="WD" evidence="3">
    <location>
        <begin position="983"/>
        <end position="1013"/>
    </location>
</feature>
<dbReference type="InterPro" id="IPR001680">
    <property type="entry name" value="WD40_rpt"/>
</dbReference>
<gene>
    <name evidence="6" type="ORF">Clacol_006387</name>
</gene>
<dbReference type="CDD" id="cd00200">
    <property type="entry name" value="WD40"/>
    <property type="match status" value="1"/>
</dbReference>
<dbReference type="InterPro" id="IPR056884">
    <property type="entry name" value="NPHP3-like_N"/>
</dbReference>
<dbReference type="PROSITE" id="PS50082">
    <property type="entry name" value="WD_REPEATS_2"/>
    <property type="match status" value="7"/>
</dbReference>
<keyword evidence="7" id="KW-1185">Reference proteome</keyword>
<keyword evidence="1 3" id="KW-0853">WD repeat</keyword>
<dbReference type="InterPro" id="IPR020472">
    <property type="entry name" value="WD40_PAC1"/>
</dbReference>
<feature type="region of interest" description="Disordered" evidence="4">
    <location>
        <begin position="70"/>
        <end position="89"/>
    </location>
</feature>
<feature type="repeat" description="WD" evidence="3">
    <location>
        <begin position="854"/>
        <end position="895"/>
    </location>
</feature>
<reference evidence="6" key="1">
    <citation type="submission" date="2021-10" db="EMBL/GenBank/DDBJ databases">
        <title>De novo Genome Assembly of Clathrus columnatus (Basidiomycota, Fungi) Using Illumina and Nanopore Sequence Data.</title>
        <authorList>
            <person name="Ogiso-Tanaka E."/>
            <person name="Itagaki H."/>
            <person name="Hosoya T."/>
            <person name="Hosaka K."/>
        </authorList>
    </citation>
    <scope>NUCLEOTIDE SEQUENCE</scope>
    <source>
        <strain evidence="6">MO-923</strain>
    </source>
</reference>
<evidence type="ECO:0000256" key="3">
    <source>
        <dbReference type="PROSITE-ProRule" id="PRU00221"/>
    </source>
</evidence>
<evidence type="ECO:0000256" key="1">
    <source>
        <dbReference type="ARBA" id="ARBA00022574"/>
    </source>
</evidence>
<dbReference type="SUPFAM" id="SSF50978">
    <property type="entry name" value="WD40 repeat-like"/>
    <property type="match status" value="1"/>
</dbReference>
<evidence type="ECO:0000256" key="2">
    <source>
        <dbReference type="ARBA" id="ARBA00022737"/>
    </source>
</evidence>
<dbReference type="Proteomes" id="UP001050691">
    <property type="component" value="Unassembled WGS sequence"/>
</dbReference>